<dbReference type="NCBIfam" id="TIGR00496">
    <property type="entry name" value="frr"/>
    <property type="match status" value="1"/>
</dbReference>
<dbReference type="Proteomes" id="UP000285794">
    <property type="component" value="Unassembled WGS sequence"/>
</dbReference>
<keyword evidence="4 6" id="KW-0648">Protein biosynthesis</keyword>
<protein>
    <recommendedName>
        <fullName evidence="6">Ribosome-recycling factor</fullName>
        <shortName evidence="6">RRF</shortName>
    </recommendedName>
    <alternativeName>
        <fullName evidence="6">Ribosome-releasing factor</fullName>
    </alternativeName>
</protein>
<dbReference type="InterPro" id="IPR023584">
    <property type="entry name" value="Ribosome_recyc_fac_dom"/>
</dbReference>
<dbReference type="Pfam" id="PF01765">
    <property type="entry name" value="RRF"/>
    <property type="match status" value="1"/>
</dbReference>
<reference evidence="8 9" key="1">
    <citation type="submission" date="2018-07" db="EMBL/GenBank/DDBJ databases">
        <title>Draft genome sequence of Ancylomarina sp. M1P.</title>
        <authorList>
            <person name="Yadav S."/>
            <person name="Villanueva L."/>
            <person name="Damste J.S.S."/>
        </authorList>
    </citation>
    <scope>NUCLEOTIDE SEQUENCE [LARGE SCALE GENOMIC DNA]</scope>
    <source>
        <strain evidence="8 9">M1P</strain>
    </source>
</reference>
<dbReference type="FunFam" id="3.30.1360.40:FF:000001">
    <property type="entry name" value="Ribosome-recycling factor"/>
    <property type="match status" value="1"/>
</dbReference>
<evidence type="ECO:0000256" key="4">
    <source>
        <dbReference type="ARBA" id="ARBA00022917"/>
    </source>
</evidence>
<dbReference type="OrthoDB" id="9804006at2"/>
<dbReference type="CDD" id="cd00520">
    <property type="entry name" value="RRF"/>
    <property type="match status" value="1"/>
</dbReference>
<dbReference type="InterPro" id="IPR002661">
    <property type="entry name" value="Ribosome_recyc_fac"/>
</dbReference>
<evidence type="ECO:0000256" key="3">
    <source>
        <dbReference type="ARBA" id="ARBA00022490"/>
    </source>
</evidence>
<evidence type="ECO:0000256" key="2">
    <source>
        <dbReference type="ARBA" id="ARBA00005912"/>
    </source>
</evidence>
<comment type="caution">
    <text evidence="8">The sequence shown here is derived from an EMBL/GenBank/DDBJ whole genome shotgun (WGS) entry which is preliminary data.</text>
</comment>
<comment type="similarity">
    <text evidence="2 6">Belongs to the RRF family.</text>
</comment>
<dbReference type="InterPro" id="IPR036191">
    <property type="entry name" value="RRF_sf"/>
</dbReference>
<dbReference type="SUPFAM" id="SSF55194">
    <property type="entry name" value="Ribosome recycling factor, RRF"/>
    <property type="match status" value="1"/>
</dbReference>
<gene>
    <name evidence="6" type="primary">frr</name>
    <name evidence="8" type="ORF">DWB61_00810</name>
</gene>
<organism evidence="8 9">
    <name type="scientific">Ancylomarina euxinus</name>
    <dbReference type="NCBI Taxonomy" id="2283627"/>
    <lineage>
        <taxon>Bacteria</taxon>
        <taxon>Pseudomonadati</taxon>
        <taxon>Bacteroidota</taxon>
        <taxon>Bacteroidia</taxon>
        <taxon>Marinilabiliales</taxon>
        <taxon>Marinifilaceae</taxon>
        <taxon>Ancylomarina</taxon>
    </lineage>
</organism>
<dbReference type="PANTHER" id="PTHR20982">
    <property type="entry name" value="RIBOSOME RECYCLING FACTOR"/>
    <property type="match status" value="1"/>
</dbReference>
<dbReference type="GO" id="GO:0043023">
    <property type="term" value="F:ribosomal large subunit binding"/>
    <property type="evidence" value="ECO:0007669"/>
    <property type="project" value="TreeGrafter"/>
</dbReference>
<keyword evidence="3 6" id="KW-0963">Cytoplasm</keyword>
<comment type="subcellular location">
    <subcellularLocation>
        <location evidence="1 6">Cytoplasm</location>
    </subcellularLocation>
</comment>
<dbReference type="AlphaFoldDB" id="A0A425Y7S1"/>
<dbReference type="RefSeq" id="WP_125028948.1">
    <property type="nucleotide sequence ID" value="NZ_JAPXVP010000001.1"/>
</dbReference>
<comment type="function">
    <text evidence="5 6">Responsible for the release of ribosomes from messenger RNA at the termination of protein biosynthesis. May increase the efficiency of translation by recycling ribosomes from one round of translation to another.</text>
</comment>
<evidence type="ECO:0000256" key="1">
    <source>
        <dbReference type="ARBA" id="ARBA00004496"/>
    </source>
</evidence>
<dbReference type="GO" id="GO:0006415">
    <property type="term" value="P:translational termination"/>
    <property type="evidence" value="ECO:0007669"/>
    <property type="project" value="UniProtKB-UniRule"/>
</dbReference>
<dbReference type="PANTHER" id="PTHR20982:SF3">
    <property type="entry name" value="MITOCHONDRIAL RIBOSOME RECYCLING FACTOR PSEUDO 1"/>
    <property type="match status" value="1"/>
</dbReference>
<keyword evidence="9" id="KW-1185">Reference proteome</keyword>
<evidence type="ECO:0000256" key="6">
    <source>
        <dbReference type="HAMAP-Rule" id="MF_00040"/>
    </source>
</evidence>
<evidence type="ECO:0000256" key="5">
    <source>
        <dbReference type="ARBA" id="ARBA00025050"/>
    </source>
</evidence>
<dbReference type="Gene3D" id="3.30.1360.40">
    <property type="match status" value="1"/>
</dbReference>
<proteinExistence type="inferred from homology"/>
<sequence>MNEEVQMYLEDAKEKMDAAIAHLESGLVKIRAGKANVAMLSGVVVDYYGSMVPLSQVANVSVPDPRTLAVQPWERAMIVPIEKAIMNSNLGFNPDNNGEVIRINIPALTEERRNDLAKQAKAECENAKVSIRNARRDTIVELKKLVKDGLSEDLEKDAEGDVQKLTDAFVKKIDDLMVIKEKDIMTI</sequence>
<dbReference type="Gene3D" id="1.10.132.20">
    <property type="entry name" value="Ribosome-recycling factor"/>
    <property type="match status" value="1"/>
</dbReference>
<dbReference type="GO" id="GO:0005737">
    <property type="term" value="C:cytoplasm"/>
    <property type="evidence" value="ECO:0007669"/>
    <property type="project" value="UniProtKB-SubCell"/>
</dbReference>
<dbReference type="FunFam" id="1.10.132.20:FF:000001">
    <property type="entry name" value="Ribosome-recycling factor"/>
    <property type="match status" value="1"/>
</dbReference>
<dbReference type="HAMAP" id="MF_00040">
    <property type="entry name" value="RRF"/>
    <property type="match status" value="1"/>
</dbReference>
<name>A0A425Y7S1_9BACT</name>
<evidence type="ECO:0000313" key="9">
    <source>
        <dbReference type="Proteomes" id="UP000285794"/>
    </source>
</evidence>
<feature type="domain" description="Ribosome recycling factor" evidence="7">
    <location>
        <begin position="25"/>
        <end position="185"/>
    </location>
</feature>
<evidence type="ECO:0000313" key="8">
    <source>
        <dbReference type="EMBL" id="RRG24589.1"/>
    </source>
</evidence>
<evidence type="ECO:0000259" key="7">
    <source>
        <dbReference type="Pfam" id="PF01765"/>
    </source>
</evidence>
<dbReference type="EMBL" id="QQWG01000001">
    <property type="protein sequence ID" value="RRG24589.1"/>
    <property type="molecule type" value="Genomic_DNA"/>
</dbReference>
<accession>A0A425Y7S1</accession>